<accession>I3SQM9</accession>
<dbReference type="EMBL" id="BT142777">
    <property type="protein sequence ID" value="AFK42571.1"/>
    <property type="molecule type" value="mRNA"/>
</dbReference>
<name>I3SQM9_LOTJA</name>
<proteinExistence type="evidence at transcript level"/>
<organism evidence="1">
    <name type="scientific">Lotus japonicus</name>
    <name type="common">Lotus corniculatus var. japonicus</name>
    <dbReference type="NCBI Taxonomy" id="34305"/>
    <lineage>
        <taxon>Eukaryota</taxon>
        <taxon>Viridiplantae</taxon>
        <taxon>Streptophyta</taxon>
        <taxon>Embryophyta</taxon>
        <taxon>Tracheophyta</taxon>
        <taxon>Spermatophyta</taxon>
        <taxon>Magnoliopsida</taxon>
        <taxon>eudicotyledons</taxon>
        <taxon>Gunneridae</taxon>
        <taxon>Pentapetalae</taxon>
        <taxon>rosids</taxon>
        <taxon>fabids</taxon>
        <taxon>Fabales</taxon>
        <taxon>Fabaceae</taxon>
        <taxon>Papilionoideae</taxon>
        <taxon>50 kb inversion clade</taxon>
        <taxon>NPAAA clade</taxon>
        <taxon>Hologalegina</taxon>
        <taxon>robinioid clade</taxon>
        <taxon>Loteae</taxon>
        <taxon>Lotus</taxon>
    </lineage>
</organism>
<reference evidence="1" key="1">
    <citation type="submission" date="2012-05" db="EMBL/GenBank/DDBJ databases">
        <authorList>
            <person name="Krishnakumar V."/>
            <person name="Cheung F."/>
            <person name="Xiao Y."/>
            <person name="Chan A."/>
            <person name="Moskal W.A."/>
            <person name="Town C.D."/>
        </authorList>
    </citation>
    <scope>NUCLEOTIDE SEQUENCE</scope>
</reference>
<dbReference type="AlphaFoldDB" id="I3SQM9"/>
<protein>
    <submittedName>
        <fullName evidence="1">Uncharacterized protein</fullName>
    </submittedName>
</protein>
<evidence type="ECO:0000313" key="1">
    <source>
        <dbReference type="EMBL" id="AFK42571.1"/>
    </source>
</evidence>
<sequence>MHSPVPRIITQIKKLCKKPSSSLVKFEVSIGLLHVCPITLLKVLWQYDISILTNSVHSCFLANSLYLSSTDFVRSRNIILKVYFITQVHFGSANLLKNKSSKIGWKVAENK</sequence>